<name>A0A069NFX3_9BURK</name>
<gene>
    <name evidence="1" type="ORF">BG57_23455</name>
</gene>
<accession>A0A069NFX3</accession>
<proteinExistence type="predicted"/>
<evidence type="ECO:0000313" key="1">
    <source>
        <dbReference type="EMBL" id="KDR27220.1"/>
    </source>
</evidence>
<reference evidence="1 2" key="1">
    <citation type="submission" date="2014-03" db="EMBL/GenBank/DDBJ databases">
        <title>Draft Genome Sequences of Four Burkholderia Strains.</title>
        <authorList>
            <person name="Liu X.Y."/>
            <person name="Li C.X."/>
            <person name="Xu J.H."/>
        </authorList>
    </citation>
    <scope>NUCLEOTIDE SEQUENCE [LARGE SCALE GENOMIC DNA]</scope>
    <source>
        <strain evidence="1 2">R27</strain>
    </source>
</reference>
<organism evidence="1 2">
    <name type="scientific">Caballeronia grimmiae</name>
    <dbReference type="NCBI Taxonomy" id="1071679"/>
    <lineage>
        <taxon>Bacteria</taxon>
        <taxon>Pseudomonadati</taxon>
        <taxon>Pseudomonadota</taxon>
        <taxon>Betaproteobacteria</taxon>
        <taxon>Burkholderiales</taxon>
        <taxon>Burkholderiaceae</taxon>
        <taxon>Caballeronia</taxon>
    </lineage>
</organism>
<dbReference type="STRING" id="1071679.BG57_23455"/>
<protein>
    <submittedName>
        <fullName evidence="1">Uncharacterized protein</fullName>
    </submittedName>
</protein>
<dbReference type="Proteomes" id="UP000027439">
    <property type="component" value="Unassembled WGS sequence"/>
</dbReference>
<dbReference type="AlphaFoldDB" id="A0A069NFX3"/>
<evidence type="ECO:0000313" key="2">
    <source>
        <dbReference type="Proteomes" id="UP000027439"/>
    </source>
</evidence>
<sequence>MTPIWQLRAATPVATRLELRRNGDHVVREVRLGRSYVAKRLDRAFDGFDGAAFAGRLLAHLLLACGTEKN</sequence>
<comment type="caution">
    <text evidence="1">The sequence shown here is derived from an EMBL/GenBank/DDBJ whole genome shotgun (WGS) entry which is preliminary data.</text>
</comment>
<dbReference type="RefSeq" id="WP_152562716.1">
    <property type="nucleotide sequence ID" value="NZ_BMEG01000003.1"/>
</dbReference>
<dbReference type="EMBL" id="JFHE01000045">
    <property type="protein sequence ID" value="KDR27220.1"/>
    <property type="molecule type" value="Genomic_DNA"/>
</dbReference>